<comment type="caution">
    <text evidence="1">The sequence shown here is derived from an EMBL/GenBank/DDBJ whole genome shotgun (WGS) entry which is preliminary data.</text>
</comment>
<keyword evidence="2" id="KW-1185">Reference proteome</keyword>
<protein>
    <submittedName>
        <fullName evidence="1">Uncharacterized protein</fullName>
    </submittedName>
</protein>
<accession>A0ACC3TAJ0</accession>
<evidence type="ECO:0000313" key="1">
    <source>
        <dbReference type="EMBL" id="KAK9240987.1"/>
    </source>
</evidence>
<proteinExistence type="predicted"/>
<organism evidence="1 2">
    <name type="scientific">Lipomyces kononenkoae</name>
    <name type="common">Yeast</name>
    <dbReference type="NCBI Taxonomy" id="34357"/>
    <lineage>
        <taxon>Eukaryota</taxon>
        <taxon>Fungi</taxon>
        <taxon>Dikarya</taxon>
        <taxon>Ascomycota</taxon>
        <taxon>Saccharomycotina</taxon>
        <taxon>Lipomycetes</taxon>
        <taxon>Lipomycetales</taxon>
        <taxon>Lipomycetaceae</taxon>
        <taxon>Lipomyces</taxon>
    </lineage>
</organism>
<name>A0ACC3TAJ0_LIPKO</name>
<evidence type="ECO:0000313" key="2">
    <source>
        <dbReference type="Proteomes" id="UP001433508"/>
    </source>
</evidence>
<reference evidence="2" key="1">
    <citation type="journal article" date="2024" name="Front. Bioeng. Biotechnol.">
        <title>Genome-scale model development and genomic sequencing of the oleaginous clade Lipomyces.</title>
        <authorList>
            <person name="Czajka J.J."/>
            <person name="Han Y."/>
            <person name="Kim J."/>
            <person name="Mondo S.J."/>
            <person name="Hofstad B.A."/>
            <person name="Robles A."/>
            <person name="Haridas S."/>
            <person name="Riley R."/>
            <person name="LaButti K."/>
            <person name="Pangilinan J."/>
            <person name="Andreopoulos W."/>
            <person name="Lipzen A."/>
            <person name="Yan J."/>
            <person name="Wang M."/>
            <person name="Ng V."/>
            <person name="Grigoriev I.V."/>
            <person name="Spatafora J.W."/>
            <person name="Magnuson J.K."/>
            <person name="Baker S.E."/>
            <person name="Pomraning K.R."/>
        </authorList>
    </citation>
    <scope>NUCLEOTIDE SEQUENCE [LARGE SCALE GENOMIC DNA]</scope>
    <source>
        <strain evidence="2">CBS 7786</strain>
    </source>
</reference>
<sequence length="569" mass="63249">MAKKRKYGKDASSYEEISRKSDVVSSSIPPQDSTAFEAEKPFSLTCQSGLLVHEQPANYGLLNDPVDFKKTEALAVSLQRSRRTWLTGCMFEKFWTRPQRGRKLAEGQYNARDKMAKLCECKAQIGPHVFELRLFTVKDIASMEDVGGKLGLSANEDGNAAKPQSNVSSANMVTIPDDKPSVKHVSIEGPSVAADKMSQSQSSPVQAAAISSDAAERELDPSAQPNVVSVDSSPPTAAECEQIPTHAGQDVSHTTVTHDATEPTETPLHDPATIRQPQSSRASVSSSSKPPSKHPNEELIDRLHDLARRDPQFGELMKSVASGKASADEIRRFQVYIAQSRQTERSDVSPSSSMPSLQQSNDEPTYRSTPIAKLKPELKKKERELLRDQTIVFEFKENSTDRFLFPKESLVQLLPNGTVSALVFLLAEEPDESQAESEARRGSDREKKKMKSEDVAETDVSPRRCNPKYYTPLNITFYGIPRKLQDIFIRAVHPREEVIKYFKETSARLKHSKDWWVYYKVNSTDTESINKVVDPIGSNNPNLKKKPWSTNKDADSTSGPSRIHVSGIS</sequence>
<dbReference type="Proteomes" id="UP001433508">
    <property type="component" value="Unassembled WGS sequence"/>
</dbReference>
<dbReference type="EMBL" id="MU971336">
    <property type="protein sequence ID" value="KAK9240987.1"/>
    <property type="molecule type" value="Genomic_DNA"/>
</dbReference>
<gene>
    <name evidence="1" type="ORF">V1525DRAFT_393365</name>
</gene>